<feature type="region of interest" description="Disordered" evidence="5">
    <location>
        <begin position="134"/>
        <end position="200"/>
    </location>
</feature>
<dbReference type="InterPro" id="IPR028160">
    <property type="entry name" value="Slx9-like"/>
</dbReference>
<proteinExistence type="inferred from homology"/>
<dbReference type="GO" id="GO:0000462">
    <property type="term" value="P:maturation of SSU-rRNA from tricistronic rRNA transcript (SSU-rRNA, 5.8S rRNA, LSU-rRNA)"/>
    <property type="evidence" value="ECO:0007669"/>
    <property type="project" value="InterPro"/>
</dbReference>
<evidence type="ECO:0000313" key="7">
    <source>
        <dbReference type="Proteomes" id="UP001388673"/>
    </source>
</evidence>
<evidence type="ECO:0000256" key="3">
    <source>
        <dbReference type="ARBA" id="ARBA00021321"/>
    </source>
</evidence>
<dbReference type="GeneID" id="92180665"/>
<evidence type="ECO:0000256" key="4">
    <source>
        <dbReference type="ARBA" id="ARBA00023242"/>
    </source>
</evidence>
<dbReference type="PANTHER" id="PTHR31109">
    <property type="entry name" value="PROTEIN FAM207A"/>
    <property type="match status" value="1"/>
</dbReference>
<evidence type="ECO:0000256" key="5">
    <source>
        <dbReference type="SAM" id="MobiDB-lite"/>
    </source>
</evidence>
<feature type="region of interest" description="Disordered" evidence="5">
    <location>
        <begin position="1"/>
        <end position="67"/>
    </location>
</feature>
<comment type="similarity">
    <text evidence="2">Belongs to the SLX9 family.</text>
</comment>
<dbReference type="EMBL" id="JBCAWK010000006">
    <property type="protein sequence ID" value="KAK8854668.1"/>
    <property type="molecule type" value="Genomic_DNA"/>
</dbReference>
<comment type="caution">
    <text evidence="6">The sequence shown here is derived from an EMBL/GenBank/DDBJ whole genome shotgun (WGS) entry which is preliminary data.</text>
</comment>
<gene>
    <name evidence="6" type="ORF">IAR55_003407</name>
</gene>
<evidence type="ECO:0000256" key="2">
    <source>
        <dbReference type="ARBA" id="ARBA00011022"/>
    </source>
</evidence>
<dbReference type="GO" id="GO:0030686">
    <property type="term" value="C:90S preribosome"/>
    <property type="evidence" value="ECO:0007669"/>
    <property type="project" value="InterPro"/>
</dbReference>
<keyword evidence="4" id="KW-0539">Nucleus</keyword>
<dbReference type="AlphaFoldDB" id="A0AAW0YWW5"/>
<dbReference type="GO" id="GO:0030688">
    <property type="term" value="C:preribosome, small subunit precursor"/>
    <property type="evidence" value="ECO:0007669"/>
    <property type="project" value="InterPro"/>
</dbReference>
<protein>
    <recommendedName>
        <fullName evidence="3">Ribosome biogenesis protein SLX9</fullName>
    </recommendedName>
</protein>
<dbReference type="RefSeq" id="XP_066802906.1">
    <property type="nucleotide sequence ID" value="XM_066946514.1"/>
</dbReference>
<sequence>MPRIARSKARLHSSAVPLSSKLKGFPEPDAQPDVSETITPIDAGPSSSRGSKLNPLPSRSDARLSPKIEKRKLMSCIARYALDNTAPHPYITPSKSHLKREKRKAKSQLGTDLSSLETALAHVIPLENTTAVHSGATEDREGELGGRKVRKSKEQMMRDKEEARRRAIEREMEKGKIGEGKGRTLGEKKRREAVQEAAKRIPAVMGHPAYKQNPWAAIREHVGNTVAVKEKPVTK</sequence>
<dbReference type="Pfam" id="PF15341">
    <property type="entry name" value="SLX9"/>
    <property type="match status" value="1"/>
</dbReference>
<dbReference type="KEGG" id="kne:92180665"/>
<feature type="compositionally biased region" description="Basic residues" evidence="5">
    <location>
        <begin position="1"/>
        <end position="11"/>
    </location>
</feature>
<evidence type="ECO:0000313" key="6">
    <source>
        <dbReference type="EMBL" id="KAK8854668.1"/>
    </source>
</evidence>
<feature type="compositionally biased region" description="Basic and acidic residues" evidence="5">
    <location>
        <begin position="136"/>
        <end position="199"/>
    </location>
</feature>
<dbReference type="PANTHER" id="PTHR31109:SF2">
    <property type="entry name" value="RIBOSOME BIOGENESIS PROTEIN SLX9 HOMOLOG"/>
    <property type="match status" value="1"/>
</dbReference>
<evidence type="ECO:0000256" key="1">
    <source>
        <dbReference type="ARBA" id="ARBA00004604"/>
    </source>
</evidence>
<keyword evidence="7" id="KW-1185">Reference proteome</keyword>
<reference evidence="6 7" key="1">
    <citation type="journal article" date="2024" name="bioRxiv">
        <title>Comparative genomics of Cryptococcus and Kwoniella reveals pathogenesis evolution and contrasting karyotype dynamics via intercentromeric recombination or chromosome fusion.</title>
        <authorList>
            <person name="Coelho M.A."/>
            <person name="David-Palma M."/>
            <person name="Shea T."/>
            <person name="Bowers K."/>
            <person name="McGinley-Smith S."/>
            <person name="Mohammad A.W."/>
            <person name="Gnirke A."/>
            <person name="Yurkov A.M."/>
            <person name="Nowrousian M."/>
            <person name="Sun S."/>
            <person name="Cuomo C.A."/>
            <person name="Heitman J."/>
        </authorList>
    </citation>
    <scope>NUCLEOTIDE SEQUENCE [LARGE SCALE GENOMIC DNA]</scope>
    <source>
        <strain evidence="6 7">CBS 13917</strain>
    </source>
</reference>
<name>A0AAW0YWW5_9TREE</name>
<dbReference type="Proteomes" id="UP001388673">
    <property type="component" value="Unassembled WGS sequence"/>
</dbReference>
<organism evidence="6 7">
    <name type="scientific">Kwoniella newhampshirensis</name>
    <dbReference type="NCBI Taxonomy" id="1651941"/>
    <lineage>
        <taxon>Eukaryota</taxon>
        <taxon>Fungi</taxon>
        <taxon>Dikarya</taxon>
        <taxon>Basidiomycota</taxon>
        <taxon>Agaricomycotina</taxon>
        <taxon>Tremellomycetes</taxon>
        <taxon>Tremellales</taxon>
        <taxon>Cryptococcaceae</taxon>
        <taxon>Kwoniella</taxon>
    </lineage>
</organism>
<accession>A0AAW0YWW5</accession>
<comment type="subcellular location">
    <subcellularLocation>
        <location evidence="1">Nucleus</location>
        <location evidence="1">Nucleolus</location>
    </subcellularLocation>
</comment>
<dbReference type="GO" id="GO:0005730">
    <property type="term" value="C:nucleolus"/>
    <property type="evidence" value="ECO:0007669"/>
    <property type="project" value="UniProtKB-SubCell"/>
</dbReference>